<dbReference type="PATRIC" id="fig|1702221.3.peg.22"/>
<dbReference type="HAMAP" id="MF_00185">
    <property type="entry name" value="IPP_trans"/>
    <property type="match status" value="1"/>
</dbReference>
<dbReference type="EC" id="2.5.1.75" evidence="10"/>
<dbReference type="EMBL" id="CP011391">
    <property type="protein sequence ID" value="AMK53156.1"/>
    <property type="molecule type" value="Genomic_DNA"/>
</dbReference>
<feature type="site" description="Interaction with substrate tRNA" evidence="10">
    <location>
        <position position="117"/>
    </location>
</feature>
<feature type="binding site" evidence="10">
    <location>
        <begin position="28"/>
        <end position="33"/>
    </location>
    <ligand>
        <name>substrate</name>
    </ligand>
</feature>
<dbReference type="InterPro" id="IPR027417">
    <property type="entry name" value="P-loop_NTPase"/>
</dbReference>
<organism evidence="14 15">
    <name type="scientific">Faecalibaculum rodentium</name>
    <dbReference type="NCBI Taxonomy" id="1702221"/>
    <lineage>
        <taxon>Bacteria</taxon>
        <taxon>Bacillati</taxon>
        <taxon>Bacillota</taxon>
        <taxon>Erysipelotrichia</taxon>
        <taxon>Erysipelotrichales</taxon>
        <taxon>Erysipelotrichaceae</taxon>
        <taxon>Faecalibaculum</taxon>
    </lineage>
</organism>
<reference evidence="14 15" key="1">
    <citation type="journal article" date="2016" name="Gut Pathog.">
        <title>Whole genome sequencing of "Faecalibaculum rodentium" ALO17, isolated from C57BL/6J laboratory mouse feces.</title>
        <authorList>
            <person name="Lim S."/>
            <person name="Chang D.H."/>
            <person name="Ahn S."/>
            <person name="Kim B.C."/>
        </authorList>
    </citation>
    <scope>NUCLEOTIDE SEQUENCE [LARGE SCALE GENOMIC DNA]</scope>
    <source>
        <strain evidence="14 15">Alo17</strain>
    </source>
</reference>
<accession>A0A140DR79</accession>
<evidence type="ECO:0000256" key="9">
    <source>
        <dbReference type="ARBA" id="ARBA00049563"/>
    </source>
</evidence>
<keyword evidence="7 10" id="KW-0067">ATP-binding</keyword>
<dbReference type="GO" id="GO:0006400">
    <property type="term" value="P:tRNA modification"/>
    <property type="evidence" value="ECO:0007669"/>
    <property type="project" value="TreeGrafter"/>
</dbReference>
<dbReference type="PANTHER" id="PTHR11088">
    <property type="entry name" value="TRNA DIMETHYLALLYLTRANSFERASE"/>
    <property type="match status" value="1"/>
</dbReference>
<evidence type="ECO:0000256" key="7">
    <source>
        <dbReference type="ARBA" id="ARBA00022840"/>
    </source>
</evidence>
<dbReference type="InterPro" id="IPR039657">
    <property type="entry name" value="Dimethylallyltransferase"/>
</dbReference>
<comment type="similarity">
    <text evidence="3 10 13">Belongs to the IPP transferase family.</text>
</comment>
<feature type="binding site" evidence="10">
    <location>
        <begin position="26"/>
        <end position="33"/>
    </location>
    <ligand>
        <name>ATP</name>
        <dbReference type="ChEBI" id="CHEBI:30616"/>
    </ligand>
</feature>
<evidence type="ECO:0000256" key="10">
    <source>
        <dbReference type="HAMAP-Rule" id="MF_00185"/>
    </source>
</evidence>
<evidence type="ECO:0000256" key="2">
    <source>
        <dbReference type="ARBA" id="ARBA00003213"/>
    </source>
</evidence>
<dbReference type="Gene3D" id="1.10.20.140">
    <property type="match status" value="1"/>
</dbReference>
<keyword evidence="8 10" id="KW-0460">Magnesium</keyword>
<evidence type="ECO:0000256" key="12">
    <source>
        <dbReference type="RuleBase" id="RU003784"/>
    </source>
</evidence>
<dbReference type="KEGG" id="fro:AALO17_00220"/>
<dbReference type="Gene3D" id="3.40.50.300">
    <property type="entry name" value="P-loop containing nucleotide triphosphate hydrolases"/>
    <property type="match status" value="1"/>
</dbReference>
<comment type="function">
    <text evidence="2 10 12">Catalyzes the transfer of a dimethylallyl group onto the adenine at position 37 in tRNAs that read codons beginning with uridine, leading to the formation of N6-(dimethylallyl)adenosine (i(6)A).</text>
</comment>
<keyword evidence="4 10" id="KW-0808">Transferase</keyword>
<dbReference type="NCBIfam" id="TIGR00174">
    <property type="entry name" value="miaA"/>
    <property type="match status" value="1"/>
</dbReference>
<dbReference type="Pfam" id="PF01715">
    <property type="entry name" value="IPPT"/>
    <property type="match status" value="1"/>
</dbReference>
<protein>
    <recommendedName>
        <fullName evidence="10">tRNA dimethylallyltransferase</fullName>
        <ecNumber evidence="10">2.5.1.75</ecNumber>
    </recommendedName>
    <alternativeName>
        <fullName evidence="10">Dimethylallyl diphosphate:tRNA dimethylallyltransferase</fullName>
        <shortName evidence="10">DMAPP:tRNA dimethylallyltransferase</shortName>
        <shortName evidence="10">DMATase</shortName>
    </alternativeName>
    <alternativeName>
        <fullName evidence="10">Isopentenyl-diphosphate:tRNA isopentenyltransferase</fullName>
        <shortName evidence="10">IPP transferase</shortName>
        <shortName evidence="10">IPPT</shortName>
        <shortName evidence="10">IPTase</shortName>
    </alternativeName>
</protein>
<evidence type="ECO:0000256" key="5">
    <source>
        <dbReference type="ARBA" id="ARBA00022694"/>
    </source>
</evidence>
<gene>
    <name evidence="10" type="primary">miaA</name>
    <name evidence="14" type="ORF">AALO17_00220</name>
</gene>
<keyword evidence="6 10" id="KW-0547">Nucleotide-binding</keyword>
<evidence type="ECO:0000256" key="11">
    <source>
        <dbReference type="RuleBase" id="RU003783"/>
    </source>
</evidence>
<comment type="caution">
    <text evidence="10">Lacks conserved residue(s) required for the propagation of feature annotation.</text>
</comment>
<dbReference type="SUPFAM" id="SSF52540">
    <property type="entry name" value="P-loop containing nucleoside triphosphate hydrolases"/>
    <property type="match status" value="2"/>
</dbReference>
<comment type="catalytic activity">
    <reaction evidence="9 10 11">
        <text>adenosine(37) in tRNA + dimethylallyl diphosphate = N(6)-dimethylallyladenosine(37) in tRNA + diphosphate</text>
        <dbReference type="Rhea" id="RHEA:26482"/>
        <dbReference type="Rhea" id="RHEA-COMP:10162"/>
        <dbReference type="Rhea" id="RHEA-COMP:10375"/>
        <dbReference type="ChEBI" id="CHEBI:33019"/>
        <dbReference type="ChEBI" id="CHEBI:57623"/>
        <dbReference type="ChEBI" id="CHEBI:74411"/>
        <dbReference type="ChEBI" id="CHEBI:74415"/>
        <dbReference type="EC" id="2.5.1.75"/>
    </reaction>
</comment>
<name>A0A140DR79_9FIRM</name>
<keyword evidence="15" id="KW-1185">Reference proteome</keyword>
<proteinExistence type="inferred from homology"/>
<dbReference type="AlphaFoldDB" id="A0A140DR79"/>
<evidence type="ECO:0000256" key="13">
    <source>
        <dbReference type="RuleBase" id="RU003785"/>
    </source>
</evidence>
<keyword evidence="5 10" id="KW-0819">tRNA processing</keyword>
<evidence type="ECO:0000256" key="8">
    <source>
        <dbReference type="ARBA" id="ARBA00022842"/>
    </source>
</evidence>
<evidence type="ECO:0000256" key="1">
    <source>
        <dbReference type="ARBA" id="ARBA00001946"/>
    </source>
</evidence>
<dbReference type="PANTHER" id="PTHR11088:SF60">
    <property type="entry name" value="TRNA DIMETHYLALLYLTRANSFERASE"/>
    <property type="match status" value="1"/>
</dbReference>
<dbReference type="GO" id="GO:0052381">
    <property type="term" value="F:tRNA dimethylallyltransferase activity"/>
    <property type="evidence" value="ECO:0007669"/>
    <property type="project" value="UniProtKB-UniRule"/>
</dbReference>
<dbReference type="InterPro" id="IPR018022">
    <property type="entry name" value="IPT"/>
</dbReference>
<comment type="cofactor">
    <cofactor evidence="1 10">
        <name>Mg(2+)</name>
        <dbReference type="ChEBI" id="CHEBI:18420"/>
    </cofactor>
</comment>
<feature type="region of interest" description="Interaction with substrate tRNA" evidence="10">
    <location>
        <begin position="51"/>
        <end position="54"/>
    </location>
</feature>
<evidence type="ECO:0000256" key="6">
    <source>
        <dbReference type="ARBA" id="ARBA00022741"/>
    </source>
</evidence>
<sequence>MNVAEQRMFPASPIAETRPKVLVIAGSTGTGKSRLAVELAKQFDGEVVSGDSMQVYRGMDIGTAKITPDEMQGIPHHLLDVRDPGQSYDVRQFQQLARASIRDILNRGHLPILCGGTGLYLKAALYDYEFEEQPEDPVLKAQLESMTNEELHTRLKREDPESAGKIHPNNRKRVIRALMIASSGKTKSGREKEQAHAPLFDVFWLGLEKQDNDARLLGRIRDMAAAGLEQEVRGLFADPASWSSTAFQGIGYKEWRPYFEGLCSRDEVLESIYIHTRQYARRQRTWFTHQMPMRWYDPLDTETIKQDIRSWLHDE</sequence>
<evidence type="ECO:0000313" key="15">
    <source>
        <dbReference type="Proteomes" id="UP000069771"/>
    </source>
</evidence>
<evidence type="ECO:0000256" key="3">
    <source>
        <dbReference type="ARBA" id="ARBA00005842"/>
    </source>
</evidence>
<comment type="subunit">
    <text evidence="10">Monomer.</text>
</comment>
<evidence type="ECO:0000313" key="14">
    <source>
        <dbReference type="EMBL" id="AMK53156.1"/>
    </source>
</evidence>
<dbReference type="Proteomes" id="UP000069771">
    <property type="component" value="Chromosome"/>
</dbReference>
<dbReference type="GO" id="GO:0005524">
    <property type="term" value="F:ATP binding"/>
    <property type="evidence" value="ECO:0007669"/>
    <property type="project" value="UniProtKB-UniRule"/>
</dbReference>
<evidence type="ECO:0000256" key="4">
    <source>
        <dbReference type="ARBA" id="ARBA00022679"/>
    </source>
</evidence>
<dbReference type="STRING" id="1702221.AALO17_00220"/>